<accession>A0A7X5UBW8</accession>
<dbReference type="RefSeq" id="WP_166949593.1">
    <property type="nucleotide sequence ID" value="NZ_JAARLZ010000007.1"/>
</dbReference>
<protein>
    <submittedName>
        <fullName evidence="1">DUF3025 domain-containing protein</fullName>
    </submittedName>
</protein>
<reference evidence="1 2" key="1">
    <citation type="submission" date="2020-03" db="EMBL/GenBank/DDBJ databases">
        <authorList>
            <person name="Lai Q."/>
        </authorList>
    </citation>
    <scope>NUCLEOTIDE SEQUENCE [LARGE SCALE GENOMIC DNA]</scope>
    <source>
        <strain evidence="1 2">CCUG 25036</strain>
    </source>
</reference>
<keyword evidence="2" id="KW-1185">Reference proteome</keyword>
<dbReference type="Proteomes" id="UP000490980">
    <property type="component" value="Unassembled WGS sequence"/>
</dbReference>
<comment type="caution">
    <text evidence="1">The sequence shown here is derived from an EMBL/GenBank/DDBJ whole genome shotgun (WGS) entry which is preliminary data.</text>
</comment>
<proteinExistence type="predicted"/>
<evidence type="ECO:0000313" key="1">
    <source>
        <dbReference type="EMBL" id="NII07600.1"/>
    </source>
</evidence>
<dbReference type="EMBL" id="JAARLZ010000007">
    <property type="protein sequence ID" value="NII07600.1"/>
    <property type="molecule type" value="Genomic_DNA"/>
</dbReference>
<dbReference type="Pfam" id="PF11227">
    <property type="entry name" value="DUF3025"/>
    <property type="match status" value="1"/>
</dbReference>
<dbReference type="AlphaFoldDB" id="A0A7X5UBW8"/>
<name>A0A7X5UBW8_9GAMM</name>
<sequence length="266" mass="29731">MRYVAPTREALDRSVLAVPPLAYWDEFRSFVEGDEWPEVSALNALWPVGVTTRFVTQDAALLADGLHYEERIAQLGAVATRAANWHDLFNAFVWLRHGAIKRALNARQVSEIERMGPRERSRPQCALTHFDEAGMIVSLRDPAMLEAWDRHDWFCLFRTHREAWLSGEARVEVFGHALLEHALTPEKLLVGKALVVMGDDAAEVCARAIASGAVLNDPQELRPFPVSGVPGWHVDTDSDAFYFSAPCFQPVRAGRAYPAPLAGICW</sequence>
<evidence type="ECO:0000313" key="2">
    <source>
        <dbReference type="Proteomes" id="UP000490980"/>
    </source>
</evidence>
<gene>
    <name evidence="1" type="ORF">HBF25_14540</name>
</gene>
<organism evidence="1 2">
    <name type="scientific">Luteibacter anthropi</name>
    <dbReference type="NCBI Taxonomy" id="564369"/>
    <lineage>
        <taxon>Bacteria</taxon>
        <taxon>Pseudomonadati</taxon>
        <taxon>Pseudomonadota</taxon>
        <taxon>Gammaproteobacteria</taxon>
        <taxon>Lysobacterales</taxon>
        <taxon>Rhodanobacteraceae</taxon>
        <taxon>Luteibacter</taxon>
    </lineage>
</organism>
<dbReference type="InterPro" id="IPR021390">
    <property type="entry name" value="DUF3025"/>
</dbReference>